<organism evidence="3 4">
    <name type="scientific">Weissella halotolerans DSM 20190</name>
    <dbReference type="NCBI Taxonomy" id="1123500"/>
    <lineage>
        <taxon>Bacteria</taxon>
        <taxon>Bacillati</taxon>
        <taxon>Bacillota</taxon>
        <taxon>Bacilli</taxon>
        <taxon>Lactobacillales</taxon>
        <taxon>Lactobacillaceae</taxon>
        <taxon>Weissella</taxon>
    </lineage>
</organism>
<dbReference type="Proteomes" id="UP000051296">
    <property type="component" value="Unassembled WGS sequence"/>
</dbReference>
<comment type="caution">
    <text evidence="3">The sequence shown here is derived from an EMBL/GenBank/DDBJ whole genome shotgun (WGS) entry which is preliminary data.</text>
</comment>
<dbReference type="RefSeq" id="WP_022791439.1">
    <property type="nucleotide sequence ID" value="NZ_ATUU01000002.1"/>
</dbReference>
<dbReference type="eggNOG" id="COG1309">
    <property type="taxonomic scope" value="Bacteria"/>
</dbReference>
<dbReference type="STRING" id="1123500.GCA_000420365_00659"/>
<reference evidence="3 4" key="1">
    <citation type="journal article" date="2015" name="Genome Announc.">
        <title>Expanding the biotechnology potential of lactobacilli through comparative genomics of 213 strains and associated genera.</title>
        <authorList>
            <person name="Sun Z."/>
            <person name="Harris H.M."/>
            <person name="McCann A."/>
            <person name="Guo C."/>
            <person name="Argimon S."/>
            <person name="Zhang W."/>
            <person name="Yang X."/>
            <person name="Jeffery I.B."/>
            <person name="Cooney J.C."/>
            <person name="Kagawa T.F."/>
            <person name="Liu W."/>
            <person name="Song Y."/>
            <person name="Salvetti E."/>
            <person name="Wrobel A."/>
            <person name="Rasinkangas P."/>
            <person name="Parkhill J."/>
            <person name="Rea M.C."/>
            <person name="O'Sullivan O."/>
            <person name="Ritari J."/>
            <person name="Douillard F.P."/>
            <person name="Paul Ross R."/>
            <person name="Yang R."/>
            <person name="Briner A.E."/>
            <person name="Felis G.E."/>
            <person name="de Vos W.M."/>
            <person name="Barrangou R."/>
            <person name="Klaenhammer T.R."/>
            <person name="Caufield P.W."/>
            <person name="Cui Y."/>
            <person name="Zhang H."/>
            <person name="O'Toole P.W."/>
        </authorList>
    </citation>
    <scope>NUCLEOTIDE SEQUENCE [LARGE SCALE GENOMIC DNA]</scope>
    <source>
        <strain evidence="3 4">DSM 20190</strain>
    </source>
</reference>
<evidence type="ECO:0000313" key="4">
    <source>
        <dbReference type="Proteomes" id="UP000051296"/>
    </source>
</evidence>
<sequence length="256" mass="29301">MLGKQIKKLRSSLGMSQAAFADELFVSRQVISNYERDLRAPDLAFLLRLTERFGIDLTTLIQESHGGSSLSQGKVNHLYWEGFMQLLIHEKVRPTQTAIHQWASQHEPVLAQRPLDDHHHFWRRLMEETKGRIDRDLVATTAGQNRIRDVFLPVVCGHGRLLQFFYLEHELEPEWSQFIGQACQQWANFCLSANQGELAQRWQLLFLTALLKTLLANWFGGTYLATLKEVQGLYDHLATLTLTGLMVGTVGTNEDD</sequence>
<dbReference type="PANTHER" id="PTHR46558:SF4">
    <property type="entry name" value="DNA-BIDING PHAGE PROTEIN"/>
    <property type="match status" value="1"/>
</dbReference>
<name>A0A0R2FWN5_9LACO</name>
<dbReference type="CDD" id="cd00093">
    <property type="entry name" value="HTH_XRE"/>
    <property type="match status" value="1"/>
</dbReference>
<dbReference type="Pfam" id="PF01381">
    <property type="entry name" value="HTH_3"/>
    <property type="match status" value="1"/>
</dbReference>
<proteinExistence type="predicted"/>
<dbReference type="PROSITE" id="PS50943">
    <property type="entry name" value="HTH_CROC1"/>
    <property type="match status" value="1"/>
</dbReference>
<protein>
    <recommendedName>
        <fullName evidence="2">HTH cro/C1-type domain-containing protein</fullName>
    </recommendedName>
</protein>
<dbReference type="InParanoid" id="A0A0R2FWN5"/>
<dbReference type="PATRIC" id="fig|1123500.6.peg.773"/>
<dbReference type="OrthoDB" id="5190137at2"/>
<dbReference type="SUPFAM" id="SSF47413">
    <property type="entry name" value="lambda repressor-like DNA-binding domains"/>
    <property type="match status" value="1"/>
</dbReference>
<keyword evidence="4" id="KW-1185">Reference proteome</keyword>
<dbReference type="EMBL" id="JQAX01000002">
    <property type="protein sequence ID" value="KRN32414.1"/>
    <property type="molecule type" value="Genomic_DNA"/>
</dbReference>
<evidence type="ECO:0000313" key="3">
    <source>
        <dbReference type="EMBL" id="KRN32414.1"/>
    </source>
</evidence>
<gene>
    <name evidence="3" type="ORF">IV68_GL000766</name>
</gene>
<accession>A0A0R2FWN5</accession>
<dbReference type="PANTHER" id="PTHR46558">
    <property type="entry name" value="TRACRIPTIONAL REGULATORY PROTEIN-RELATED-RELATED"/>
    <property type="match status" value="1"/>
</dbReference>
<dbReference type="SMART" id="SM00530">
    <property type="entry name" value="HTH_XRE"/>
    <property type="match status" value="1"/>
</dbReference>
<keyword evidence="1" id="KW-0238">DNA-binding</keyword>
<evidence type="ECO:0000259" key="2">
    <source>
        <dbReference type="PROSITE" id="PS50943"/>
    </source>
</evidence>
<dbReference type="AlphaFoldDB" id="A0A0R2FWN5"/>
<dbReference type="GO" id="GO:0003677">
    <property type="term" value="F:DNA binding"/>
    <property type="evidence" value="ECO:0007669"/>
    <property type="project" value="UniProtKB-KW"/>
</dbReference>
<feature type="domain" description="HTH cro/C1-type" evidence="2">
    <location>
        <begin position="6"/>
        <end position="60"/>
    </location>
</feature>
<dbReference type="InterPro" id="IPR010982">
    <property type="entry name" value="Lambda_DNA-bd_dom_sf"/>
</dbReference>
<dbReference type="InterPro" id="IPR001387">
    <property type="entry name" value="Cro/C1-type_HTH"/>
</dbReference>
<dbReference type="Gene3D" id="1.10.260.40">
    <property type="entry name" value="lambda repressor-like DNA-binding domains"/>
    <property type="match status" value="1"/>
</dbReference>
<evidence type="ECO:0000256" key="1">
    <source>
        <dbReference type="ARBA" id="ARBA00023125"/>
    </source>
</evidence>